<dbReference type="EMBL" id="VKQA01000078">
    <property type="protein sequence ID" value="MDR4252401.1"/>
    <property type="molecule type" value="Genomic_DNA"/>
</dbReference>
<gene>
    <name evidence="2" type="ORF">FO508_19105</name>
</gene>
<proteinExistence type="predicted"/>
<dbReference type="Proteomes" id="UP001182042">
    <property type="component" value="Unassembled WGS sequence"/>
</dbReference>
<sequence>LEHCEFLLVFDDGNFSEFSTLTISDWLAHTPKDVLSANFGVPENAFNSLPSEQVYIYQGNVPGSVASEDIQSPYGKVPMTFKHELLNQPPIQMPGGSVRIVDSSNFPISKTIAAALVQIEPGAMRELHWHPNSDE</sequence>
<feature type="domain" description="Cupin type-1" evidence="1">
    <location>
        <begin position="85"/>
        <end position="135"/>
    </location>
</feature>
<dbReference type="Gene3D" id="2.60.120.10">
    <property type="entry name" value="Jelly Rolls"/>
    <property type="match status" value="2"/>
</dbReference>
<name>A0AAE3WP41_BACPU</name>
<dbReference type="SUPFAM" id="SSF51182">
    <property type="entry name" value="RmlC-like cupins"/>
    <property type="match status" value="1"/>
</dbReference>
<evidence type="ECO:0000259" key="1">
    <source>
        <dbReference type="Pfam" id="PF00190"/>
    </source>
</evidence>
<dbReference type="InterPro" id="IPR011051">
    <property type="entry name" value="RmlC_Cupin_sf"/>
</dbReference>
<reference evidence="2" key="1">
    <citation type="submission" date="2019-07" db="EMBL/GenBank/DDBJ databases">
        <title>Phylogenomic Reclassification of ATCC Bacillus Strains and Various Taxa within the Genus Bacillus.</title>
        <authorList>
            <person name="Riojas M.A."/>
            <person name="Frank A.M."/>
            <person name="Fenn S.L."/>
            <person name="King S."/>
            <person name="Brower S."/>
            <person name="Hazbon M.H."/>
        </authorList>
    </citation>
    <scope>NUCLEOTIDE SEQUENCE</scope>
    <source>
        <strain evidence="2">ATCC 27142</strain>
    </source>
</reference>
<accession>A0AAE3WP41</accession>
<feature type="non-terminal residue" evidence="2">
    <location>
        <position position="1"/>
    </location>
</feature>
<evidence type="ECO:0000313" key="2">
    <source>
        <dbReference type="EMBL" id="MDR4252401.1"/>
    </source>
</evidence>
<dbReference type="InterPro" id="IPR014710">
    <property type="entry name" value="RmlC-like_jellyroll"/>
</dbReference>
<feature type="non-terminal residue" evidence="2">
    <location>
        <position position="135"/>
    </location>
</feature>
<dbReference type="AlphaFoldDB" id="A0AAE3WP41"/>
<dbReference type="InterPro" id="IPR006045">
    <property type="entry name" value="Cupin_1"/>
</dbReference>
<comment type="caution">
    <text evidence="2">The sequence shown here is derived from an EMBL/GenBank/DDBJ whole genome shotgun (WGS) entry which is preliminary data.</text>
</comment>
<evidence type="ECO:0000313" key="3">
    <source>
        <dbReference type="Proteomes" id="UP001182042"/>
    </source>
</evidence>
<dbReference type="Pfam" id="PF00190">
    <property type="entry name" value="Cupin_1"/>
    <property type="match status" value="1"/>
</dbReference>
<protein>
    <submittedName>
        <fullName evidence="2">Oxalate decarboxylase</fullName>
    </submittedName>
</protein>
<organism evidence="2 3">
    <name type="scientific">Bacillus pumilus</name>
    <name type="common">Bacillus mesentericus</name>
    <dbReference type="NCBI Taxonomy" id="1408"/>
    <lineage>
        <taxon>Bacteria</taxon>
        <taxon>Bacillati</taxon>
        <taxon>Bacillota</taxon>
        <taxon>Bacilli</taxon>
        <taxon>Bacillales</taxon>
        <taxon>Bacillaceae</taxon>
        <taxon>Bacillus</taxon>
    </lineage>
</organism>